<dbReference type="InterPro" id="IPR036866">
    <property type="entry name" value="RibonucZ/Hydroxyglut_hydro"/>
</dbReference>
<dbReference type="Gene3D" id="3.60.15.10">
    <property type="entry name" value="Ribonuclease Z/Hydroxyacylglutathione hydrolase-like"/>
    <property type="match status" value="1"/>
</dbReference>
<dbReference type="SMART" id="SM00849">
    <property type="entry name" value="Lactamase_B"/>
    <property type="match status" value="1"/>
</dbReference>
<protein>
    <submittedName>
        <fullName evidence="2">MBL fold metallo-hydrolase</fullName>
    </submittedName>
</protein>
<evidence type="ECO:0000313" key="3">
    <source>
        <dbReference type="Proteomes" id="UP001501676"/>
    </source>
</evidence>
<dbReference type="Proteomes" id="UP001501676">
    <property type="component" value="Unassembled WGS sequence"/>
</dbReference>
<feature type="domain" description="Metallo-beta-lactamase" evidence="1">
    <location>
        <begin position="20"/>
        <end position="216"/>
    </location>
</feature>
<keyword evidence="3" id="KW-1185">Reference proteome</keyword>
<accession>A0ABP6SQX1</accession>
<dbReference type="EMBL" id="BAAAYN010000002">
    <property type="protein sequence ID" value="GAA3382281.1"/>
    <property type="molecule type" value="Genomic_DNA"/>
</dbReference>
<dbReference type="CDD" id="cd16282">
    <property type="entry name" value="metallo-hydrolase-like_MBL-fold"/>
    <property type="match status" value="1"/>
</dbReference>
<dbReference type="SUPFAM" id="SSF56281">
    <property type="entry name" value="Metallo-hydrolase/oxidoreductase"/>
    <property type="match status" value="1"/>
</dbReference>
<proteinExistence type="predicted"/>
<dbReference type="RefSeq" id="WP_345726131.1">
    <property type="nucleotide sequence ID" value="NZ_BAAAYN010000002.1"/>
</dbReference>
<reference evidence="3" key="1">
    <citation type="journal article" date="2019" name="Int. J. Syst. Evol. Microbiol.">
        <title>The Global Catalogue of Microorganisms (GCM) 10K type strain sequencing project: providing services to taxonomists for standard genome sequencing and annotation.</title>
        <authorList>
            <consortium name="The Broad Institute Genomics Platform"/>
            <consortium name="The Broad Institute Genome Sequencing Center for Infectious Disease"/>
            <person name="Wu L."/>
            <person name="Ma J."/>
        </authorList>
    </citation>
    <scope>NUCLEOTIDE SEQUENCE [LARGE SCALE GENOMIC DNA]</scope>
    <source>
        <strain evidence="3">JCM 9458</strain>
    </source>
</reference>
<sequence>MIDWVEAADRVLVWRQPVLDVNAVLVLGDAGALVVDTLSTPAQAGELVDAIRRVTSLPWRIVNTHHHFDHCYGNAVLAPDAATEIWAHSECVARYERWSADDGGKARVEAVAAEYADSMPELAAAVAGVTLRGPDHPVPGGATLDLGGRTVDLRHLGRGHTDNDLVVVVPDANVVLAGDLLEDGAPPSFDDSWPLEWAGTVAALMELGPAAVVPGHGGTMSPDAVAAQHADLTALEWACRDGWRDRAPAEEVAAQAPFGSLLAVERAYAFLDGKL</sequence>
<dbReference type="Pfam" id="PF00753">
    <property type="entry name" value="Lactamase_B"/>
    <property type="match status" value="1"/>
</dbReference>
<evidence type="ECO:0000313" key="2">
    <source>
        <dbReference type="EMBL" id="GAA3382281.1"/>
    </source>
</evidence>
<evidence type="ECO:0000259" key="1">
    <source>
        <dbReference type="SMART" id="SM00849"/>
    </source>
</evidence>
<dbReference type="PANTHER" id="PTHR42951:SF4">
    <property type="entry name" value="ACYL-COENZYME A THIOESTERASE MBLAC2"/>
    <property type="match status" value="1"/>
</dbReference>
<gene>
    <name evidence="2" type="ORF">GCM10020369_03520</name>
</gene>
<name>A0ABP6SQX1_9ACTN</name>
<comment type="caution">
    <text evidence="2">The sequence shown here is derived from an EMBL/GenBank/DDBJ whole genome shotgun (WGS) entry which is preliminary data.</text>
</comment>
<organism evidence="2 3">
    <name type="scientific">Cryptosporangium minutisporangium</name>
    <dbReference type="NCBI Taxonomy" id="113569"/>
    <lineage>
        <taxon>Bacteria</taxon>
        <taxon>Bacillati</taxon>
        <taxon>Actinomycetota</taxon>
        <taxon>Actinomycetes</taxon>
        <taxon>Cryptosporangiales</taxon>
        <taxon>Cryptosporangiaceae</taxon>
        <taxon>Cryptosporangium</taxon>
    </lineage>
</organism>
<dbReference type="PANTHER" id="PTHR42951">
    <property type="entry name" value="METALLO-BETA-LACTAMASE DOMAIN-CONTAINING"/>
    <property type="match status" value="1"/>
</dbReference>
<dbReference type="InterPro" id="IPR001279">
    <property type="entry name" value="Metallo-B-lactamas"/>
</dbReference>
<dbReference type="InterPro" id="IPR050855">
    <property type="entry name" value="NDM-1-like"/>
</dbReference>